<comment type="subcellular location">
    <subcellularLocation>
        <location evidence="1">Periplasm</location>
    </subcellularLocation>
</comment>
<keyword evidence="7 8" id="KW-0408">Iron</keyword>
<evidence type="ECO:0000256" key="9">
    <source>
        <dbReference type="SAM" id="SignalP"/>
    </source>
</evidence>
<gene>
    <name evidence="11" type="ORF">V6U78_04140</name>
</gene>
<keyword evidence="6" id="KW-0249">Electron transport</keyword>
<feature type="chain" id="PRO_5045892054" evidence="9">
    <location>
        <begin position="21"/>
        <end position="204"/>
    </location>
</feature>
<sequence length="204" mass="21605">MKKLLLAATLTLAATGLAQAAGDPVAGQQKAAVCAACHGANGVSMVPNWPNLAGQHASYLTNQTIDIRDGRRSVPEMVGIVDNLTDQDIMDISAFYARQPANLGQADPALAERGRDLYRAGDIAKGIPACTACHMPNGGGNGPAAFPALSGQHPTYTINQLQAFRDGRRHNDPNAMMRMIAEKMTDAEMEAVASYMYGLHGTNR</sequence>
<evidence type="ECO:0000256" key="5">
    <source>
        <dbReference type="ARBA" id="ARBA00022764"/>
    </source>
</evidence>
<keyword evidence="2" id="KW-0813">Transport</keyword>
<dbReference type="InterPro" id="IPR050597">
    <property type="entry name" value="Cytochrome_c_Oxidase_Subunit"/>
</dbReference>
<dbReference type="PANTHER" id="PTHR33751">
    <property type="entry name" value="CBB3-TYPE CYTOCHROME C OXIDASE SUBUNIT FIXP"/>
    <property type="match status" value="1"/>
</dbReference>
<keyword evidence="5" id="KW-0574">Periplasm</keyword>
<comment type="caution">
    <text evidence="11">The sequence shown here is derived from an EMBL/GenBank/DDBJ whole genome shotgun (WGS) entry which is preliminary data.</text>
</comment>
<evidence type="ECO:0000313" key="11">
    <source>
        <dbReference type="EMBL" id="MFK7160223.1"/>
    </source>
</evidence>
<feature type="domain" description="Cytochrome c" evidence="10">
    <location>
        <begin position="109"/>
        <end position="200"/>
    </location>
</feature>
<evidence type="ECO:0000256" key="4">
    <source>
        <dbReference type="ARBA" id="ARBA00022723"/>
    </source>
</evidence>
<dbReference type="InterPro" id="IPR009056">
    <property type="entry name" value="Cyt_c-like_dom"/>
</dbReference>
<keyword evidence="9" id="KW-0732">Signal</keyword>
<reference evidence="11 12" key="1">
    <citation type="submission" date="2024-02" db="EMBL/GenBank/DDBJ databases">
        <title>Marinospirillum sp. MEB 164 isolated from Lonar lake sediment.</title>
        <authorList>
            <person name="Joshi A."/>
            <person name="Thite S."/>
        </authorList>
    </citation>
    <scope>NUCLEOTIDE SEQUENCE [LARGE SCALE GENOMIC DNA]</scope>
    <source>
        <strain evidence="11 12">MEB164</strain>
    </source>
</reference>
<dbReference type="PIRSF" id="PIRSF000005">
    <property type="entry name" value="Cytochrome_c4"/>
    <property type="match status" value="1"/>
</dbReference>
<feature type="domain" description="Cytochrome c" evidence="10">
    <location>
        <begin position="22"/>
        <end position="100"/>
    </location>
</feature>
<dbReference type="PROSITE" id="PS51007">
    <property type="entry name" value="CYTC"/>
    <property type="match status" value="2"/>
</dbReference>
<organism evidence="11 12">
    <name type="scientific">Marinospirillum alkalitolerans</name>
    <dbReference type="NCBI Taxonomy" id="3123374"/>
    <lineage>
        <taxon>Bacteria</taxon>
        <taxon>Pseudomonadati</taxon>
        <taxon>Pseudomonadota</taxon>
        <taxon>Gammaproteobacteria</taxon>
        <taxon>Oceanospirillales</taxon>
        <taxon>Oceanospirillaceae</taxon>
        <taxon>Marinospirillum</taxon>
    </lineage>
</organism>
<evidence type="ECO:0000256" key="2">
    <source>
        <dbReference type="ARBA" id="ARBA00022448"/>
    </source>
</evidence>
<dbReference type="InterPro" id="IPR036909">
    <property type="entry name" value="Cyt_c-like_dom_sf"/>
</dbReference>
<evidence type="ECO:0000256" key="8">
    <source>
        <dbReference type="PROSITE-ProRule" id="PRU00433"/>
    </source>
</evidence>
<name>A0ABW8PVA9_9GAMM</name>
<keyword evidence="3 8" id="KW-0349">Heme</keyword>
<dbReference type="PANTHER" id="PTHR33751:SF9">
    <property type="entry name" value="CYTOCHROME C4"/>
    <property type="match status" value="1"/>
</dbReference>
<dbReference type="Proteomes" id="UP001621714">
    <property type="component" value="Unassembled WGS sequence"/>
</dbReference>
<dbReference type="EMBL" id="JBANFI010000002">
    <property type="protein sequence ID" value="MFK7160223.1"/>
    <property type="molecule type" value="Genomic_DNA"/>
</dbReference>
<evidence type="ECO:0000259" key="10">
    <source>
        <dbReference type="PROSITE" id="PS51007"/>
    </source>
</evidence>
<evidence type="ECO:0000256" key="3">
    <source>
        <dbReference type="ARBA" id="ARBA00022617"/>
    </source>
</evidence>
<dbReference type="RefSeq" id="WP_405337500.1">
    <property type="nucleotide sequence ID" value="NZ_JBANFI010000002.1"/>
</dbReference>
<proteinExistence type="predicted"/>
<feature type="signal peptide" evidence="9">
    <location>
        <begin position="1"/>
        <end position="20"/>
    </location>
</feature>
<keyword evidence="12" id="KW-1185">Reference proteome</keyword>
<evidence type="ECO:0000256" key="1">
    <source>
        <dbReference type="ARBA" id="ARBA00004418"/>
    </source>
</evidence>
<accession>A0ABW8PVA9</accession>
<evidence type="ECO:0000256" key="7">
    <source>
        <dbReference type="ARBA" id="ARBA00023004"/>
    </source>
</evidence>
<keyword evidence="4 8" id="KW-0479">Metal-binding</keyword>
<evidence type="ECO:0000313" key="12">
    <source>
        <dbReference type="Proteomes" id="UP001621714"/>
    </source>
</evidence>
<dbReference type="Pfam" id="PF00034">
    <property type="entry name" value="Cytochrom_C"/>
    <property type="match status" value="2"/>
</dbReference>
<protein>
    <submittedName>
        <fullName evidence="11">C-type cytochrome</fullName>
    </submittedName>
</protein>
<evidence type="ECO:0000256" key="6">
    <source>
        <dbReference type="ARBA" id="ARBA00022982"/>
    </source>
</evidence>
<dbReference type="Gene3D" id="1.10.760.10">
    <property type="entry name" value="Cytochrome c-like domain"/>
    <property type="match status" value="2"/>
</dbReference>
<dbReference type="SUPFAM" id="SSF46626">
    <property type="entry name" value="Cytochrome c"/>
    <property type="match status" value="2"/>
</dbReference>
<dbReference type="InterPro" id="IPR024167">
    <property type="entry name" value="Cytochrome_c4-like"/>
</dbReference>